<dbReference type="EMBL" id="AOHC02000037">
    <property type="protein sequence ID" value="EMY77261.1"/>
    <property type="molecule type" value="Genomic_DNA"/>
</dbReference>
<name>N1WAH7_9LEPT</name>
<gene>
    <name evidence="1" type="ORF">LEP1GSC060_2999</name>
</gene>
<organism evidence="1 2">
    <name type="scientific">Leptospira weilii serovar Ranarum str. ICFT</name>
    <dbReference type="NCBI Taxonomy" id="1218598"/>
    <lineage>
        <taxon>Bacteria</taxon>
        <taxon>Pseudomonadati</taxon>
        <taxon>Spirochaetota</taxon>
        <taxon>Spirochaetia</taxon>
        <taxon>Leptospirales</taxon>
        <taxon>Leptospiraceae</taxon>
        <taxon>Leptospira</taxon>
    </lineage>
</organism>
<protein>
    <submittedName>
        <fullName evidence="1">Uncharacterized protein</fullName>
    </submittedName>
</protein>
<dbReference type="RefSeq" id="WP_003004174.1">
    <property type="nucleotide sequence ID" value="NZ_AOHC02000037.1"/>
</dbReference>
<evidence type="ECO:0000313" key="2">
    <source>
        <dbReference type="Proteomes" id="UP000012313"/>
    </source>
</evidence>
<sequence>MKFRLTLLFLQKATTLFSIFLCLFTELRAQEGVYQNLVEALQNPLKV</sequence>
<evidence type="ECO:0000313" key="1">
    <source>
        <dbReference type="EMBL" id="EMY77261.1"/>
    </source>
</evidence>
<comment type="caution">
    <text evidence="1">The sequence shown here is derived from an EMBL/GenBank/DDBJ whole genome shotgun (WGS) entry which is preliminary data.</text>
</comment>
<dbReference type="STRING" id="1218598.LEP1GSC060_2999"/>
<dbReference type="AlphaFoldDB" id="N1WAH7"/>
<reference evidence="1" key="1">
    <citation type="submission" date="2013-03" db="EMBL/GenBank/DDBJ databases">
        <authorList>
            <person name="Harkins D.M."/>
            <person name="Durkin A.S."/>
            <person name="Brinkac L.M."/>
            <person name="Haft D.H."/>
            <person name="Selengut J.D."/>
            <person name="Sanka R."/>
            <person name="DePew J."/>
            <person name="Purushe J."/>
            <person name="Hartskeerl R.A."/>
            <person name="Ahmed A."/>
            <person name="van der Linden H."/>
            <person name="Goris M.G.A."/>
            <person name="Vinetz J.M."/>
            <person name="Sutton G.G."/>
            <person name="Nierman W.C."/>
            <person name="Fouts D.E."/>
        </authorList>
    </citation>
    <scope>NUCLEOTIDE SEQUENCE [LARGE SCALE GENOMIC DNA]</scope>
    <source>
        <strain evidence="1">ICFT</strain>
    </source>
</reference>
<proteinExistence type="predicted"/>
<dbReference type="Proteomes" id="UP000012313">
    <property type="component" value="Unassembled WGS sequence"/>
</dbReference>
<keyword evidence="2" id="KW-1185">Reference proteome</keyword>
<accession>N1WAH7</accession>